<evidence type="ECO:0000313" key="1">
    <source>
        <dbReference type="EMBL" id="KAK3785546.1"/>
    </source>
</evidence>
<reference evidence="1" key="1">
    <citation type="journal article" date="2023" name="G3 (Bethesda)">
        <title>A reference genome for the long-term kleptoplast-retaining sea slug Elysia crispata morphotype clarki.</title>
        <authorList>
            <person name="Eastman K.E."/>
            <person name="Pendleton A.L."/>
            <person name="Shaikh M.A."/>
            <person name="Suttiyut T."/>
            <person name="Ogas R."/>
            <person name="Tomko P."/>
            <person name="Gavelis G."/>
            <person name="Widhalm J.R."/>
            <person name="Wisecaver J.H."/>
        </authorList>
    </citation>
    <scope>NUCLEOTIDE SEQUENCE</scope>
    <source>
        <strain evidence="1">ECLA1</strain>
    </source>
</reference>
<organism evidence="1 2">
    <name type="scientific">Elysia crispata</name>
    <name type="common">lettuce slug</name>
    <dbReference type="NCBI Taxonomy" id="231223"/>
    <lineage>
        <taxon>Eukaryota</taxon>
        <taxon>Metazoa</taxon>
        <taxon>Spiralia</taxon>
        <taxon>Lophotrochozoa</taxon>
        <taxon>Mollusca</taxon>
        <taxon>Gastropoda</taxon>
        <taxon>Heterobranchia</taxon>
        <taxon>Euthyneura</taxon>
        <taxon>Panpulmonata</taxon>
        <taxon>Sacoglossa</taxon>
        <taxon>Placobranchoidea</taxon>
        <taxon>Plakobranchidae</taxon>
        <taxon>Elysia</taxon>
    </lineage>
</organism>
<evidence type="ECO:0000313" key="2">
    <source>
        <dbReference type="Proteomes" id="UP001283361"/>
    </source>
</evidence>
<gene>
    <name evidence="1" type="ORF">RRG08_048680</name>
</gene>
<proteinExistence type="predicted"/>
<accession>A0AAE1AEF7</accession>
<name>A0AAE1AEF7_9GAST</name>
<dbReference type="EMBL" id="JAWDGP010002127">
    <property type="protein sequence ID" value="KAK3785546.1"/>
    <property type="molecule type" value="Genomic_DNA"/>
</dbReference>
<dbReference type="AlphaFoldDB" id="A0AAE1AEF7"/>
<protein>
    <submittedName>
        <fullName evidence="1">Uncharacterized protein</fullName>
    </submittedName>
</protein>
<sequence length="99" mass="11204">MCLARQCLYVFVFSITVFGLKMEVVEIPIKMKRTYWVDKLKFSAETFYGDSTPTHGFVKPVPRLNSSTLFNRCMFDLTNNQNPCPALTALPCLTGACLI</sequence>
<keyword evidence="2" id="KW-1185">Reference proteome</keyword>
<dbReference type="Proteomes" id="UP001283361">
    <property type="component" value="Unassembled WGS sequence"/>
</dbReference>
<comment type="caution">
    <text evidence="1">The sequence shown here is derived from an EMBL/GenBank/DDBJ whole genome shotgun (WGS) entry which is preliminary data.</text>
</comment>